<evidence type="ECO:0000313" key="2">
    <source>
        <dbReference type="Proteomes" id="UP000307562"/>
    </source>
</evidence>
<dbReference type="GeneID" id="96158129"/>
<gene>
    <name evidence="1" type="ORF">FGF80_18500</name>
</gene>
<keyword evidence="2" id="KW-1185">Reference proteome</keyword>
<organism evidence="1 2">
    <name type="scientific">Natrinema pallidum</name>
    <dbReference type="NCBI Taxonomy" id="69527"/>
    <lineage>
        <taxon>Archaea</taxon>
        <taxon>Methanobacteriati</taxon>
        <taxon>Methanobacteriota</taxon>
        <taxon>Stenosarchaea group</taxon>
        <taxon>Halobacteria</taxon>
        <taxon>Halobacteriales</taxon>
        <taxon>Natrialbaceae</taxon>
        <taxon>Natrinema</taxon>
    </lineage>
</organism>
<dbReference type="KEGG" id="npl:FGF80_18500"/>
<sequence>MQLEMTGSVVENEPGVQTYFREEFRESPAFPFDPGDEFRAIGVPGTDMLVLVEADRDLEFPIELIIRDPESYRVTIERDPNTDTP</sequence>
<dbReference type="Proteomes" id="UP000307562">
    <property type="component" value="Plasmid pNPA70"/>
</dbReference>
<name>A0A4P9TMF3_9EURY</name>
<dbReference type="RefSeq" id="WP_138655697.1">
    <property type="nucleotide sequence ID" value="NZ_CP040639.1"/>
</dbReference>
<protein>
    <submittedName>
        <fullName evidence="1">Uncharacterized protein</fullName>
    </submittedName>
</protein>
<dbReference type="AlphaFoldDB" id="A0A4P9TMF3"/>
<geneLocation type="plasmid" evidence="2">
    <name>pnpa70</name>
</geneLocation>
<accession>A0A4P9TMF3</accession>
<proteinExistence type="predicted"/>
<dbReference type="EMBL" id="CP040639">
    <property type="protein sequence ID" value="QCW05240.1"/>
    <property type="molecule type" value="Genomic_DNA"/>
</dbReference>
<keyword evidence="1" id="KW-0614">Plasmid</keyword>
<reference evidence="2" key="1">
    <citation type="submission" date="2019-05" db="EMBL/GenBank/DDBJ databases">
        <title>Complete Genome Sequence and Methylation Pattern of the Halophilic Archaeon Natrinema pallidum BOL6-1.</title>
        <authorList>
            <person name="DasSarma P."/>
            <person name="DasSarma B.P."/>
            <person name="DasSarma S.L."/>
            <person name="Martinez F.L."/>
            <person name="Guzman D."/>
            <person name="Roberts R.J."/>
            <person name="DasSarma S."/>
        </authorList>
    </citation>
    <scope>NUCLEOTIDE SEQUENCE [LARGE SCALE GENOMIC DNA]</scope>
    <source>
        <strain evidence="2">BOL6-1</strain>
        <plasmid evidence="2">pnpa70</plasmid>
    </source>
</reference>
<evidence type="ECO:0000313" key="1">
    <source>
        <dbReference type="EMBL" id="QCW05240.1"/>
    </source>
</evidence>